<proteinExistence type="predicted"/>
<accession>D2V7P7</accession>
<dbReference type="InParanoid" id="D2V7P7"/>
<evidence type="ECO:0000313" key="1">
    <source>
        <dbReference type="EMBL" id="EFC46908.1"/>
    </source>
</evidence>
<dbReference type="EMBL" id="GG738856">
    <property type="protein sequence ID" value="EFC46908.1"/>
    <property type="molecule type" value="Genomic_DNA"/>
</dbReference>
<sequence>MTSLFRHSDGSNSATTLSTLYEPLISTSNSYYEPLSKSLSSKSSSSSSTTTEKLSERDHIASYQCASKLNECCKRHDWIGFGSLLSPHEIEKGINELQSKYDKEITPQTYISIFIPRLMKSNRGKYNNLVDFEFRREFIFSNLEVAFVFNYIYKNNVENGYLMNQNGRREGCLENCGKSGRNQVLESEDVKMFEEEEVLWVRRESPNHCWKVQFSGTPIQQSMAPQCCIIL</sequence>
<dbReference type="VEuPathDB" id="AmoebaDB:NAEGRDRAFT_64882"/>
<dbReference type="OrthoDB" id="10262911at2759"/>
<dbReference type="RefSeq" id="XP_002679652.1">
    <property type="nucleotide sequence ID" value="XM_002679606.1"/>
</dbReference>
<evidence type="ECO:0000313" key="2">
    <source>
        <dbReference type="Proteomes" id="UP000006671"/>
    </source>
</evidence>
<organism evidence="2">
    <name type="scientific">Naegleria gruberi</name>
    <name type="common">Amoeba</name>
    <dbReference type="NCBI Taxonomy" id="5762"/>
    <lineage>
        <taxon>Eukaryota</taxon>
        <taxon>Discoba</taxon>
        <taxon>Heterolobosea</taxon>
        <taxon>Tetramitia</taxon>
        <taxon>Eutetramitia</taxon>
        <taxon>Vahlkampfiidae</taxon>
        <taxon>Naegleria</taxon>
    </lineage>
</organism>
<dbReference type="AlphaFoldDB" id="D2V7P7"/>
<dbReference type="KEGG" id="ngr:NAEGRDRAFT_64882"/>
<name>D2V7P7_NAEGR</name>
<gene>
    <name evidence="1" type="ORF">NAEGRDRAFT_64882</name>
</gene>
<keyword evidence="2" id="KW-1185">Reference proteome</keyword>
<reference evidence="1 2" key="1">
    <citation type="journal article" date="2010" name="Cell">
        <title>The genome of Naegleria gruberi illuminates early eukaryotic versatility.</title>
        <authorList>
            <person name="Fritz-Laylin L.K."/>
            <person name="Prochnik S.E."/>
            <person name="Ginger M.L."/>
            <person name="Dacks J.B."/>
            <person name="Carpenter M.L."/>
            <person name="Field M.C."/>
            <person name="Kuo A."/>
            <person name="Paredez A."/>
            <person name="Chapman J."/>
            <person name="Pham J."/>
            <person name="Shu S."/>
            <person name="Neupane R."/>
            <person name="Cipriano M."/>
            <person name="Mancuso J."/>
            <person name="Tu H."/>
            <person name="Salamov A."/>
            <person name="Lindquist E."/>
            <person name="Shapiro H."/>
            <person name="Lucas S."/>
            <person name="Grigoriev I.V."/>
            <person name="Cande W.Z."/>
            <person name="Fulton C."/>
            <person name="Rokhsar D.S."/>
            <person name="Dawson S.C."/>
        </authorList>
    </citation>
    <scope>NUCLEOTIDE SEQUENCE [LARGE SCALE GENOMIC DNA]</scope>
    <source>
        <strain evidence="1 2">NEG-M</strain>
    </source>
</reference>
<protein>
    <submittedName>
        <fullName evidence="1">Predicted protein</fullName>
    </submittedName>
</protein>
<dbReference type="GeneID" id="8861216"/>
<dbReference type="Proteomes" id="UP000006671">
    <property type="component" value="Unassembled WGS sequence"/>
</dbReference>
<dbReference type="OMA" id="HCWKVQF"/>